<dbReference type="STRING" id="1650663.GCA_001486665_00530"/>
<dbReference type="RefSeq" id="WP_058963040.1">
    <property type="nucleotide sequence ID" value="NZ_CABKVM010000012.1"/>
</dbReference>
<gene>
    <name evidence="9" type="ORF">EDD77_13622</name>
</gene>
<feature type="transmembrane region" description="Helical" evidence="8">
    <location>
        <begin position="77"/>
        <end position="100"/>
    </location>
</feature>
<dbReference type="InterPro" id="IPR024194">
    <property type="entry name" value="Ac/AlaTfrase_AlgI/DltB"/>
</dbReference>
<dbReference type="AlphaFoldDB" id="A0A4R1QKG9"/>
<feature type="transmembrane region" description="Helical" evidence="8">
    <location>
        <begin position="375"/>
        <end position="400"/>
    </location>
</feature>
<keyword evidence="7 9" id="KW-0808">Transferase</keyword>
<keyword evidence="4 8" id="KW-0812">Transmembrane</keyword>
<dbReference type="PIRSF" id="PIRSF016636">
    <property type="entry name" value="AlgI_DltB"/>
    <property type="match status" value="1"/>
</dbReference>
<comment type="caution">
    <text evidence="9">The sequence shown here is derived from an EMBL/GenBank/DDBJ whole genome shotgun (WGS) entry which is preliminary data.</text>
</comment>
<comment type="similarity">
    <text evidence="2 7">Belongs to the membrane-bound acyltransferase family.</text>
</comment>
<evidence type="ECO:0000313" key="9">
    <source>
        <dbReference type="EMBL" id="TCL53383.1"/>
    </source>
</evidence>
<reference evidence="9 10" key="1">
    <citation type="submission" date="2019-03" db="EMBL/GenBank/DDBJ databases">
        <title>Genomic Encyclopedia of Type Strains, Phase IV (KMG-IV): sequencing the most valuable type-strain genomes for metagenomic binning, comparative biology and taxonomic classification.</title>
        <authorList>
            <person name="Goeker M."/>
        </authorList>
    </citation>
    <scope>NUCLEOTIDE SEQUENCE [LARGE SCALE GENOMIC DNA]</scope>
    <source>
        <strain evidence="9 10">DSM 100451</strain>
    </source>
</reference>
<feature type="transmembrane region" description="Helical" evidence="8">
    <location>
        <begin position="346"/>
        <end position="363"/>
    </location>
</feature>
<evidence type="ECO:0000256" key="4">
    <source>
        <dbReference type="ARBA" id="ARBA00022692"/>
    </source>
</evidence>
<dbReference type="GO" id="GO:0016746">
    <property type="term" value="F:acyltransferase activity"/>
    <property type="evidence" value="ECO:0007669"/>
    <property type="project" value="UniProtKB-KW"/>
</dbReference>
<dbReference type="PANTHER" id="PTHR13285:SF18">
    <property type="entry name" value="PROTEIN-CYSTEINE N-PALMITOYLTRANSFERASE RASP"/>
    <property type="match status" value="1"/>
</dbReference>
<comment type="subcellular location">
    <subcellularLocation>
        <location evidence="1">Cell membrane</location>
        <topology evidence="1">Multi-pass membrane protein</topology>
    </subcellularLocation>
</comment>
<dbReference type="InterPro" id="IPR028362">
    <property type="entry name" value="AlgI"/>
</dbReference>
<evidence type="ECO:0000256" key="5">
    <source>
        <dbReference type="ARBA" id="ARBA00022989"/>
    </source>
</evidence>
<feature type="transmembrane region" description="Helical" evidence="8">
    <location>
        <begin position="106"/>
        <end position="129"/>
    </location>
</feature>
<dbReference type="GO" id="GO:0005886">
    <property type="term" value="C:plasma membrane"/>
    <property type="evidence" value="ECO:0007669"/>
    <property type="project" value="UniProtKB-SubCell"/>
</dbReference>
<dbReference type="PIRSF" id="PIRSF500217">
    <property type="entry name" value="AlgI"/>
    <property type="match status" value="1"/>
</dbReference>
<keyword evidence="6 7" id="KW-0472">Membrane</keyword>
<evidence type="ECO:0000256" key="7">
    <source>
        <dbReference type="PIRNR" id="PIRNR016636"/>
    </source>
</evidence>
<organism evidence="9 10">
    <name type="scientific">Allofournierella massiliensis</name>
    <dbReference type="NCBI Taxonomy" id="1650663"/>
    <lineage>
        <taxon>Bacteria</taxon>
        <taxon>Bacillati</taxon>
        <taxon>Bacillota</taxon>
        <taxon>Clostridia</taxon>
        <taxon>Eubacteriales</taxon>
        <taxon>Oscillospiraceae</taxon>
        <taxon>Allofournierella</taxon>
    </lineage>
</organism>
<protein>
    <submittedName>
        <fullName evidence="9">Alginate O-acetyltransferase complex protein AlgI</fullName>
    </submittedName>
</protein>
<feature type="transmembrane region" description="Helical" evidence="8">
    <location>
        <begin position="47"/>
        <end position="65"/>
    </location>
</feature>
<keyword evidence="3 7" id="KW-1003">Cell membrane</keyword>
<dbReference type="Proteomes" id="UP000295184">
    <property type="component" value="Unassembled WGS sequence"/>
</dbReference>
<feature type="transmembrane region" description="Helical" evidence="8">
    <location>
        <begin position="324"/>
        <end position="340"/>
    </location>
</feature>
<dbReference type="GeneID" id="97382285"/>
<evidence type="ECO:0000256" key="8">
    <source>
        <dbReference type="SAM" id="Phobius"/>
    </source>
</evidence>
<keyword evidence="7" id="KW-0012">Acyltransferase</keyword>
<evidence type="ECO:0000256" key="6">
    <source>
        <dbReference type="ARBA" id="ARBA00023136"/>
    </source>
</evidence>
<evidence type="ECO:0000256" key="1">
    <source>
        <dbReference type="ARBA" id="ARBA00004651"/>
    </source>
</evidence>
<dbReference type="PANTHER" id="PTHR13285">
    <property type="entry name" value="ACYLTRANSFERASE"/>
    <property type="match status" value="1"/>
</dbReference>
<evidence type="ECO:0000256" key="2">
    <source>
        <dbReference type="ARBA" id="ARBA00010323"/>
    </source>
</evidence>
<sequence>MLFSTILFLFRFLPITLALYYIAPYKLKNLALFVCSLVFYSWGEVRFFPVMVVLILINYFSGLAIERFDHSDKMRRVFLIISIVGSLSMLVFFKYTNFIISTINALTGMSIGMVEAATVLPLGISFYTFQTMSYSIDVYRRDVKAEHNIIDFGAYVVMFPQLIAGPIVKYRDVAAQLHVYKDRYRLKQIEEGICLFVFGLAKKVLIADTVSKLWYDIIGTYNDQHIIAAGGAGVGLENASTPLVWLGLLAYSLQLYFDFSGYSLMGIGMGKMLGFDFPMNFNMPYIARSITDFWRRWHMTLSGWFREYVYIPLGGNRRGLKRQIFNMFVVWTLTGIWHGADWNFIFWGIYYFILLAIEKIFLLKKLQTGRIWPHIYTLFLVAVGWALFVGNEDGVGLALLMQKLFIPSGGVSCLYFLRNYGVLLVVAIICCTPVPLRIYDWLKKHTVLKIIVVFALLLMCIAYIVASTNSPFLYFRF</sequence>
<name>A0A4R1QKG9_9FIRM</name>
<keyword evidence="5 8" id="KW-1133">Transmembrane helix</keyword>
<accession>A0A4R1QKG9</accession>
<proteinExistence type="inferred from homology"/>
<evidence type="ECO:0000313" key="10">
    <source>
        <dbReference type="Proteomes" id="UP000295184"/>
    </source>
</evidence>
<evidence type="ECO:0000256" key="3">
    <source>
        <dbReference type="ARBA" id="ARBA00022475"/>
    </source>
</evidence>
<feature type="transmembrane region" description="Helical" evidence="8">
    <location>
        <begin position="446"/>
        <end position="466"/>
    </location>
</feature>
<dbReference type="InterPro" id="IPR051085">
    <property type="entry name" value="MB_O-acyltransferase"/>
</dbReference>
<dbReference type="InterPro" id="IPR004299">
    <property type="entry name" value="MBOAT_fam"/>
</dbReference>
<dbReference type="Pfam" id="PF03062">
    <property type="entry name" value="MBOAT"/>
    <property type="match status" value="1"/>
</dbReference>
<dbReference type="GO" id="GO:0042121">
    <property type="term" value="P:alginic acid biosynthetic process"/>
    <property type="evidence" value="ECO:0007669"/>
    <property type="project" value="InterPro"/>
</dbReference>
<dbReference type="OrthoDB" id="9805788at2"/>
<dbReference type="EMBL" id="SLUM01000036">
    <property type="protein sequence ID" value="TCL53383.1"/>
    <property type="molecule type" value="Genomic_DNA"/>
</dbReference>